<dbReference type="Gene3D" id="3.40.50.850">
    <property type="entry name" value="Isochorismatase-like"/>
    <property type="match status" value="1"/>
</dbReference>
<dbReference type="InterPro" id="IPR036380">
    <property type="entry name" value="Isochorismatase-like_sf"/>
</dbReference>
<dbReference type="Pfam" id="PF00857">
    <property type="entry name" value="Isochorismatase"/>
    <property type="match status" value="1"/>
</dbReference>
<evidence type="ECO:0000313" key="3">
    <source>
        <dbReference type="EMBL" id="MBB2956165.1"/>
    </source>
</evidence>
<dbReference type="InterPro" id="IPR050272">
    <property type="entry name" value="Isochorismatase-like_hydrls"/>
</dbReference>
<dbReference type="CDD" id="cd00431">
    <property type="entry name" value="cysteine_hydrolases"/>
    <property type="match status" value="1"/>
</dbReference>
<name>A0A7W4YET0_9MICO</name>
<dbReference type="SUPFAM" id="SSF52499">
    <property type="entry name" value="Isochorismatase-like hydrolases"/>
    <property type="match status" value="1"/>
</dbReference>
<accession>A0A7W4YET0</accession>
<reference evidence="3 4" key="1">
    <citation type="submission" date="2020-08" db="EMBL/GenBank/DDBJ databases">
        <title>Sequencing the genomes of 1000 actinobacteria strains.</title>
        <authorList>
            <person name="Klenk H.-P."/>
        </authorList>
    </citation>
    <scope>NUCLEOTIDE SEQUENCE [LARGE SCALE GENOMIC DNA]</scope>
    <source>
        <strain evidence="3 4">DSM 20419</strain>
    </source>
</reference>
<evidence type="ECO:0000313" key="4">
    <source>
        <dbReference type="Proteomes" id="UP000545286"/>
    </source>
</evidence>
<organism evidence="3 4">
    <name type="scientific">Pseudoclavibacter helvolus</name>
    <dbReference type="NCBI Taxonomy" id="255205"/>
    <lineage>
        <taxon>Bacteria</taxon>
        <taxon>Bacillati</taxon>
        <taxon>Actinomycetota</taxon>
        <taxon>Actinomycetes</taxon>
        <taxon>Micrococcales</taxon>
        <taxon>Microbacteriaceae</taxon>
        <taxon>Pseudoclavibacter</taxon>
    </lineage>
</organism>
<dbReference type="GO" id="GO:0016787">
    <property type="term" value="F:hydrolase activity"/>
    <property type="evidence" value="ECO:0007669"/>
    <property type="project" value="UniProtKB-KW"/>
</dbReference>
<dbReference type="Proteomes" id="UP000545286">
    <property type="component" value="Unassembled WGS sequence"/>
</dbReference>
<gene>
    <name evidence="3" type="ORF">FHX72_000277</name>
</gene>
<protein>
    <submittedName>
        <fullName evidence="3">Nicotinamidase-related amidase</fullName>
    </submittedName>
</protein>
<dbReference type="PANTHER" id="PTHR43540">
    <property type="entry name" value="PEROXYUREIDOACRYLATE/UREIDOACRYLATE AMIDOHYDROLASE-RELATED"/>
    <property type="match status" value="1"/>
</dbReference>
<dbReference type="RefSeq" id="WP_183622578.1">
    <property type="nucleotide sequence ID" value="NZ_JACHWJ010000001.1"/>
</dbReference>
<proteinExistence type="predicted"/>
<dbReference type="EMBL" id="JACHWJ010000001">
    <property type="protein sequence ID" value="MBB2956165.1"/>
    <property type="molecule type" value="Genomic_DNA"/>
</dbReference>
<dbReference type="PANTHER" id="PTHR43540:SF7">
    <property type="entry name" value="ISOCHORISMATASE FAMILY PROTEIN YECD"/>
    <property type="match status" value="1"/>
</dbReference>
<sequence>MLTLDPKTALVVVDLQALTVGNAVVVPLALLRERVAALLAGFREAGGTVVFAISTGTPPGRGAAGGSGRVWPDELLELDEGLAVGPGEIQVSRAALSTFAGTNLDAQLRARGVTQLVLAGLATTFGIESTARAAYDLGYNVVIAADAISDPRPAAHEHSLANVFPALAEVASSAEVLDALRAM</sequence>
<feature type="domain" description="Isochorismatase-like" evidence="2">
    <location>
        <begin position="8"/>
        <end position="175"/>
    </location>
</feature>
<keyword evidence="4" id="KW-1185">Reference proteome</keyword>
<evidence type="ECO:0000259" key="2">
    <source>
        <dbReference type="Pfam" id="PF00857"/>
    </source>
</evidence>
<dbReference type="AlphaFoldDB" id="A0A7W4YET0"/>
<dbReference type="InterPro" id="IPR000868">
    <property type="entry name" value="Isochorismatase-like_dom"/>
</dbReference>
<keyword evidence="1" id="KW-0378">Hydrolase</keyword>
<comment type="caution">
    <text evidence="3">The sequence shown here is derived from an EMBL/GenBank/DDBJ whole genome shotgun (WGS) entry which is preliminary data.</text>
</comment>
<evidence type="ECO:0000256" key="1">
    <source>
        <dbReference type="ARBA" id="ARBA00022801"/>
    </source>
</evidence>